<evidence type="ECO:0000313" key="3">
    <source>
        <dbReference type="Proteomes" id="UP001209570"/>
    </source>
</evidence>
<accession>A0AAD5LSF4</accession>
<sequence length="549" mass="58661">MVYLARALLVACLATATTAKPDTTEHVVTKVHVTKQYENHLPADATALATSEDEGDDSLEVISGHLVFPLCTRSDKKAFDALLSNPKIAELCGDVTAEALKSEDFFSVDTCSSTACWQYIHDSHAKIPFCGDDGLLATRLLRNQLKVCSAISNDVVQECPDSTTAMLSDLAKNVELEAVCGAEIAQQFASGNLSSIDACDDVKCQRFLWQTSTVLPICMQDDALLESQLQAALSACAVKCSEDAYGALDSLAEDSMFTEFCGNETVIAMKEHRLNDVDAYTDLAAVAALADDTALAAACGDDVVAALADTTPWRLNACENEACWVYLRDAFQEQLPVCVIDDSGGLRLDAMWASRLQVCVASADTASIVPECSATDEEALVSLAASVDLATVCADSEDLVAQFTSVTGMHSIATCANAKCYLQLRALALDVPICRTEGGGLLQDELFAALDSCKFTCKKNDWTVVKSVANSPDVETYCGKDAAKAMAKSLSKVDPCVTSECEALVFYLIQGLGLPRCLDGDQVLSTDLVDAWSSCEVHEAESPRLLRSL</sequence>
<reference evidence="2" key="1">
    <citation type="submission" date="2021-12" db="EMBL/GenBank/DDBJ databases">
        <title>Prjna785345.</title>
        <authorList>
            <person name="Rujirawat T."/>
            <person name="Krajaejun T."/>
        </authorList>
    </citation>
    <scope>NUCLEOTIDE SEQUENCE</scope>
    <source>
        <strain evidence="2">Pi057C3</strain>
    </source>
</reference>
<keyword evidence="3" id="KW-1185">Reference proteome</keyword>
<dbReference type="AlphaFoldDB" id="A0AAD5LSF4"/>
<evidence type="ECO:0000256" key="1">
    <source>
        <dbReference type="SAM" id="SignalP"/>
    </source>
</evidence>
<comment type="caution">
    <text evidence="2">The sequence shown here is derived from an EMBL/GenBank/DDBJ whole genome shotgun (WGS) entry which is preliminary data.</text>
</comment>
<dbReference type="EMBL" id="JAKCXM010000706">
    <property type="protein sequence ID" value="KAJ0392150.1"/>
    <property type="molecule type" value="Genomic_DNA"/>
</dbReference>
<evidence type="ECO:0000313" key="2">
    <source>
        <dbReference type="EMBL" id="KAJ0392150.1"/>
    </source>
</evidence>
<feature type="signal peptide" evidence="1">
    <location>
        <begin position="1"/>
        <end position="19"/>
    </location>
</feature>
<gene>
    <name evidence="2" type="ORF">P43SY_006251</name>
</gene>
<evidence type="ECO:0008006" key="4">
    <source>
        <dbReference type="Google" id="ProtNLM"/>
    </source>
</evidence>
<dbReference type="Proteomes" id="UP001209570">
    <property type="component" value="Unassembled WGS sequence"/>
</dbReference>
<protein>
    <recommendedName>
        <fullName evidence="4">Elicitin-like protein</fullName>
    </recommendedName>
</protein>
<organism evidence="2 3">
    <name type="scientific">Pythium insidiosum</name>
    <name type="common">Pythiosis disease agent</name>
    <dbReference type="NCBI Taxonomy" id="114742"/>
    <lineage>
        <taxon>Eukaryota</taxon>
        <taxon>Sar</taxon>
        <taxon>Stramenopiles</taxon>
        <taxon>Oomycota</taxon>
        <taxon>Peronosporomycetes</taxon>
        <taxon>Pythiales</taxon>
        <taxon>Pythiaceae</taxon>
        <taxon>Pythium</taxon>
    </lineage>
</organism>
<feature type="chain" id="PRO_5042033398" description="Elicitin-like protein" evidence="1">
    <location>
        <begin position="20"/>
        <end position="549"/>
    </location>
</feature>
<name>A0AAD5LSF4_PYTIN</name>
<proteinExistence type="predicted"/>
<keyword evidence="1" id="KW-0732">Signal</keyword>